<dbReference type="RefSeq" id="WP_382417104.1">
    <property type="nucleotide sequence ID" value="NZ_AP031500.1"/>
</dbReference>
<gene>
    <name evidence="1" type="ORF">ACFOEB_12565</name>
</gene>
<comment type="caution">
    <text evidence="1">The sequence shown here is derived from an EMBL/GenBank/DDBJ whole genome shotgun (WGS) entry which is preliminary data.</text>
</comment>
<proteinExistence type="predicted"/>
<organism evidence="1 2">
    <name type="scientific">Gilvimarinus japonicus</name>
    <dbReference type="NCBI Taxonomy" id="1796469"/>
    <lineage>
        <taxon>Bacteria</taxon>
        <taxon>Pseudomonadati</taxon>
        <taxon>Pseudomonadota</taxon>
        <taxon>Gammaproteobacteria</taxon>
        <taxon>Cellvibrionales</taxon>
        <taxon>Cellvibrionaceae</taxon>
        <taxon>Gilvimarinus</taxon>
    </lineage>
</organism>
<evidence type="ECO:0000313" key="1">
    <source>
        <dbReference type="EMBL" id="MFC3156034.1"/>
    </source>
</evidence>
<reference evidence="2" key="1">
    <citation type="journal article" date="2019" name="Int. J. Syst. Evol. Microbiol.">
        <title>The Global Catalogue of Microorganisms (GCM) 10K type strain sequencing project: providing services to taxonomists for standard genome sequencing and annotation.</title>
        <authorList>
            <consortium name="The Broad Institute Genomics Platform"/>
            <consortium name="The Broad Institute Genome Sequencing Center for Infectious Disease"/>
            <person name="Wu L."/>
            <person name="Ma J."/>
        </authorList>
    </citation>
    <scope>NUCLEOTIDE SEQUENCE [LARGE SCALE GENOMIC DNA]</scope>
    <source>
        <strain evidence="2">KCTC 52141</strain>
    </source>
</reference>
<evidence type="ECO:0000313" key="2">
    <source>
        <dbReference type="Proteomes" id="UP001595548"/>
    </source>
</evidence>
<protein>
    <submittedName>
        <fullName evidence="1">Uncharacterized protein</fullName>
    </submittedName>
</protein>
<accession>A0ABV7HQD2</accession>
<dbReference type="EMBL" id="JBHRTL010000022">
    <property type="protein sequence ID" value="MFC3156034.1"/>
    <property type="molecule type" value="Genomic_DNA"/>
</dbReference>
<name>A0ABV7HQD2_9GAMM</name>
<dbReference type="Proteomes" id="UP001595548">
    <property type="component" value="Unassembled WGS sequence"/>
</dbReference>
<keyword evidence="2" id="KW-1185">Reference proteome</keyword>
<sequence length="255" mass="28080">MEKVQALHLLKTALAEISDPRGIAKVDDFSGLREVDAKVREVRMILESVDGLPNSLLESMFNDLDFQANSRRVRLEALAGYVKSALKFVDTGAFQKPKKQIHSPPDLSKLTSSVPGLKDEIDKRWKEAQKCVHVAAYTSAIILMGSILEGLLLARAQLSVSTAYQSPHAPKGKDGKPIALQNWTLNTLIEVSADVGWIKTDRGKFSHALRDSRNVVHPWQAVMSRANFDESTCKTSWSVLDASVGDLLESLQSVS</sequence>